<feature type="compositionally biased region" description="Basic and acidic residues" evidence="1">
    <location>
        <begin position="1"/>
        <end position="16"/>
    </location>
</feature>
<reference evidence="2 3" key="1">
    <citation type="submission" date="2019-01" db="EMBL/GenBank/DDBJ databases">
        <title>Genome sequencing of the rare red list fungi Fomitopsis rosea.</title>
        <authorList>
            <person name="Buettner E."/>
            <person name="Kellner H."/>
        </authorList>
    </citation>
    <scope>NUCLEOTIDE SEQUENCE [LARGE SCALE GENOMIC DNA]</scope>
    <source>
        <strain evidence="2 3">DSM 105464</strain>
    </source>
</reference>
<organism evidence="2 3">
    <name type="scientific">Rhodofomes roseus</name>
    <dbReference type="NCBI Taxonomy" id="34475"/>
    <lineage>
        <taxon>Eukaryota</taxon>
        <taxon>Fungi</taxon>
        <taxon>Dikarya</taxon>
        <taxon>Basidiomycota</taxon>
        <taxon>Agaricomycotina</taxon>
        <taxon>Agaricomycetes</taxon>
        <taxon>Polyporales</taxon>
        <taxon>Rhodofomes</taxon>
    </lineage>
</organism>
<protein>
    <submittedName>
        <fullName evidence="2">Uncharacterized protein</fullName>
    </submittedName>
</protein>
<name>A0A4Y9YFU2_9APHY</name>
<dbReference type="EMBL" id="SEKV01000224">
    <property type="protein sequence ID" value="TFY61072.1"/>
    <property type="molecule type" value="Genomic_DNA"/>
</dbReference>
<sequence>MTGHKPDVTRRPKDTYRNNNGFMDEARARVQGTTRLPNLHASTADLDASKVAEHQRAVGDAVERRRFAEDVLLLKGSYFPGYISIPVATAKELNEQAETATYVKERINDLRKRHLETMQKVYEWQADDYDAEARDRYLSKDDAVTDSQTDAFYHSLHGPYPHEKSVFDDAVSSLRYAHLDNLSGLRRQHAALAAKEEEERRRRDAQFPADLATFHAIQSKDTQLRIAKFLTSDNQGKERMLSEYRWAWRQVKNLTDEFKTNETFEAEIKALLRELETHDPRRRPTGS</sequence>
<gene>
    <name evidence="2" type="ORF">EVJ58_g4730</name>
</gene>
<accession>A0A4Y9YFU2</accession>
<evidence type="ECO:0000313" key="2">
    <source>
        <dbReference type="EMBL" id="TFY61072.1"/>
    </source>
</evidence>
<dbReference type="Proteomes" id="UP000298390">
    <property type="component" value="Unassembled WGS sequence"/>
</dbReference>
<dbReference type="AlphaFoldDB" id="A0A4Y9YFU2"/>
<proteinExistence type="predicted"/>
<evidence type="ECO:0000256" key="1">
    <source>
        <dbReference type="SAM" id="MobiDB-lite"/>
    </source>
</evidence>
<comment type="caution">
    <text evidence="2">The sequence shown here is derived from an EMBL/GenBank/DDBJ whole genome shotgun (WGS) entry which is preliminary data.</text>
</comment>
<evidence type="ECO:0000313" key="3">
    <source>
        <dbReference type="Proteomes" id="UP000298390"/>
    </source>
</evidence>
<feature type="region of interest" description="Disordered" evidence="1">
    <location>
        <begin position="1"/>
        <end position="21"/>
    </location>
</feature>
<dbReference type="STRING" id="34475.A0A4Y9YFU2"/>